<reference evidence="2 3" key="1">
    <citation type="submission" date="2019-07" db="EMBL/GenBank/DDBJ databases">
        <title>Genomes of sea-ice associated Colwellia species.</title>
        <authorList>
            <person name="Bowman J.P."/>
        </authorList>
    </citation>
    <scope>NUCLEOTIDE SEQUENCE [LARGE SCALE GENOMIC DNA]</scope>
    <source>
        <strain evidence="2 3">ACAM 459</strain>
    </source>
</reference>
<evidence type="ECO:0000313" key="3">
    <source>
        <dbReference type="Proteomes" id="UP000321822"/>
    </source>
</evidence>
<dbReference type="AlphaFoldDB" id="A0A5C6QTS4"/>
<accession>A0A5C6QTS4</accession>
<feature type="domain" description="Uncharacterized protein TP-0789" evidence="1">
    <location>
        <begin position="91"/>
        <end position="274"/>
    </location>
</feature>
<keyword evidence="2" id="KW-0449">Lipoprotein</keyword>
<evidence type="ECO:0000259" key="1">
    <source>
        <dbReference type="Pfam" id="PF17131"/>
    </source>
</evidence>
<gene>
    <name evidence="2" type="ORF">ESZ36_02805</name>
</gene>
<dbReference type="EMBL" id="VOLT01000001">
    <property type="protein sequence ID" value="TWX72167.1"/>
    <property type="molecule type" value="Genomic_DNA"/>
</dbReference>
<organism evidence="2 3">
    <name type="scientific">Colwellia demingiae</name>
    <dbReference type="NCBI Taxonomy" id="89401"/>
    <lineage>
        <taxon>Bacteria</taxon>
        <taxon>Pseudomonadati</taxon>
        <taxon>Pseudomonadota</taxon>
        <taxon>Gammaproteobacteria</taxon>
        <taxon>Alteromonadales</taxon>
        <taxon>Colwelliaceae</taxon>
        <taxon>Colwellia</taxon>
    </lineage>
</organism>
<dbReference type="Gene3D" id="2.50.20.10">
    <property type="entry name" value="Lipoprotein localisation LolA/LolB/LppX"/>
    <property type="match status" value="1"/>
</dbReference>
<dbReference type="Pfam" id="PF17131">
    <property type="entry name" value="LolA_like"/>
    <property type="match status" value="1"/>
</dbReference>
<dbReference type="CDD" id="cd16329">
    <property type="entry name" value="LolA_like"/>
    <property type="match status" value="1"/>
</dbReference>
<protein>
    <submittedName>
        <fullName evidence="2">Outer membrane lipoprotein-sorting protein</fullName>
    </submittedName>
</protein>
<keyword evidence="3" id="KW-1185">Reference proteome</keyword>
<proteinExistence type="predicted"/>
<dbReference type="Proteomes" id="UP000321822">
    <property type="component" value="Unassembled WGS sequence"/>
</dbReference>
<evidence type="ECO:0000313" key="2">
    <source>
        <dbReference type="EMBL" id="TWX72167.1"/>
    </source>
</evidence>
<comment type="caution">
    <text evidence="2">The sequence shown here is derived from an EMBL/GenBank/DDBJ whole genome shotgun (WGS) entry which is preliminary data.</text>
</comment>
<dbReference type="InterPro" id="IPR033399">
    <property type="entry name" value="TP_0789-like"/>
</dbReference>
<name>A0A5C6QTS4_9GAMM</name>
<dbReference type="OrthoDB" id="9803781at2"/>
<sequence length="276" mass="32175">MMINLYKDFYMLTKKLLISALSVLSLLIVSNVSFALSAEEQKGLDISLEAKKRDLGWQDSTADMLMLLRNKQGQESIREIKMKSLEVIDDGDKSLTIFNKPRDVKGTAFLSFSHPIDADEQWLFLPALKRVKRISSRNKSGPFMGSEFAFEDLSSFEVEKYTYKYLGEEELNGLKSFKVEQYPADENSGYTRRIVWIDTEEYRVHKIDFYDRKDSLLKTLSFKGYKQYIAKHWRADIQEMINHQNGKSTELKWTNYAFKTGLSDSDFNRNSLKRAR</sequence>